<evidence type="ECO:0000256" key="3">
    <source>
        <dbReference type="ARBA" id="ARBA00022801"/>
    </source>
</evidence>
<dbReference type="PROSITE" id="PS50830">
    <property type="entry name" value="TNASE_3"/>
    <property type="match status" value="1"/>
</dbReference>
<comment type="caution">
    <text evidence="7">The sequence shown here is derived from an EMBL/GenBank/DDBJ whole genome shotgun (WGS) entry which is preliminary data.</text>
</comment>
<dbReference type="InterPro" id="IPR016071">
    <property type="entry name" value="Staphylococal_nuclease_OB-fold"/>
</dbReference>
<dbReference type="EMBL" id="RFKV01000078">
    <property type="protein sequence ID" value="RMD76969.1"/>
    <property type="molecule type" value="Genomic_DNA"/>
</dbReference>
<dbReference type="GO" id="GO:0016787">
    <property type="term" value="F:hydrolase activity"/>
    <property type="evidence" value="ECO:0007669"/>
    <property type="project" value="UniProtKB-KW"/>
</dbReference>
<dbReference type="PANTHER" id="PTHR12302:SF3">
    <property type="entry name" value="SERINE_THREONINE-PROTEIN KINASE 31"/>
    <property type="match status" value="1"/>
</dbReference>
<evidence type="ECO:0000313" key="8">
    <source>
        <dbReference type="Proteomes" id="UP000269410"/>
    </source>
</evidence>
<dbReference type="SMART" id="SM00318">
    <property type="entry name" value="SNc"/>
    <property type="match status" value="1"/>
</dbReference>
<dbReference type="InterPro" id="IPR035437">
    <property type="entry name" value="SNase_OB-fold_sf"/>
</dbReference>
<keyword evidence="2" id="KW-0255">Endonuclease</keyword>
<gene>
    <name evidence="7" type="ORF">D6810_02390</name>
</gene>
<dbReference type="SUPFAM" id="SSF50199">
    <property type="entry name" value="Staphylococcal nuclease"/>
    <property type="match status" value="1"/>
</dbReference>
<evidence type="ECO:0000256" key="1">
    <source>
        <dbReference type="ARBA" id="ARBA00022722"/>
    </source>
</evidence>
<organism evidence="7 8">
    <name type="scientific">Candidatus Dojkabacteria bacterium</name>
    <dbReference type="NCBI Taxonomy" id="2099670"/>
    <lineage>
        <taxon>Bacteria</taxon>
        <taxon>Candidatus Dojkabacteria</taxon>
    </lineage>
</organism>
<dbReference type="PROSITE" id="PS01123">
    <property type="entry name" value="TNASE_1"/>
    <property type="match status" value="1"/>
</dbReference>
<feature type="transmembrane region" description="Helical" evidence="5">
    <location>
        <begin position="21"/>
        <end position="41"/>
    </location>
</feature>
<dbReference type="GO" id="GO:0004519">
    <property type="term" value="F:endonuclease activity"/>
    <property type="evidence" value="ECO:0007669"/>
    <property type="project" value="UniProtKB-KW"/>
</dbReference>
<evidence type="ECO:0000259" key="6">
    <source>
        <dbReference type="PROSITE" id="PS50830"/>
    </source>
</evidence>
<keyword evidence="5" id="KW-1133">Transmembrane helix</keyword>
<sequence length="241" mass="27780">MTSPTNKKTKARFFAHFLKNGFSFVPIIFLWVCLIGMILGFSNLVKEKSGTITQPDQQYASYIEETNKELAQETKNFENTETKLNQVEKNDTTEIENTETIQQTKKYVVTKVIDGDTIKVKNDEGIIQTIRLIGIDAPEMSKNKTKTECYALESKKFLEKVLTGEIVTLEEDLTQGNTDKYQRLLRYVYVDGELINLTLIQKGFAREYTYDAPYKFQFEFIEAEKSAKKNNLGLWGECKKI</sequence>
<dbReference type="GO" id="GO:0003676">
    <property type="term" value="F:nucleic acid binding"/>
    <property type="evidence" value="ECO:0007669"/>
    <property type="project" value="InterPro"/>
</dbReference>
<name>A0A3M0YY08_9BACT</name>
<dbReference type="PANTHER" id="PTHR12302">
    <property type="entry name" value="EBNA2 BINDING PROTEIN P100"/>
    <property type="match status" value="1"/>
</dbReference>
<dbReference type="Pfam" id="PF00565">
    <property type="entry name" value="SNase"/>
    <property type="match status" value="1"/>
</dbReference>
<feature type="domain" description="TNase-like" evidence="6">
    <location>
        <begin position="103"/>
        <end position="237"/>
    </location>
</feature>
<dbReference type="Proteomes" id="UP000269410">
    <property type="component" value="Unassembled WGS sequence"/>
</dbReference>
<evidence type="ECO:0000256" key="2">
    <source>
        <dbReference type="ARBA" id="ARBA00022759"/>
    </source>
</evidence>
<proteinExistence type="predicted"/>
<keyword evidence="5" id="KW-0812">Transmembrane</keyword>
<evidence type="ECO:0000313" key="7">
    <source>
        <dbReference type="EMBL" id="RMD76969.1"/>
    </source>
</evidence>
<keyword evidence="4" id="KW-0175">Coiled coil</keyword>
<dbReference type="InterPro" id="IPR002071">
    <property type="entry name" value="Thermonucl_AS"/>
</dbReference>
<protein>
    <submittedName>
        <fullName evidence="7">Thermonuclease family protein</fullName>
    </submittedName>
</protein>
<evidence type="ECO:0000256" key="5">
    <source>
        <dbReference type="SAM" id="Phobius"/>
    </source>
</evidence>
<keyword evidence="3" id="KW-0378">Hydrolase</keyword>
<accession>A0A3M0YY08</accession>
<dbReference type="Gene3D" id="2.40.50.90">
    <property type="match status" value="1"/>
</dbReference>
<keyword evidence="5" id="KW-0472">Membrane</keyword>
<reference evidence="7 8" key="1">
    <citation type="submission" date="2018-10" db="EMBL/GenBank/DDBJ databases">
        <title>Thermophilic Lithotrophy and Phototrophy in an Intertidal, Iron-rich, Geothermal Spring.</title>
        <authorList>
            <person name="Ward L.M."/>
            <person name="Idei A."/>
            <person name="Nakagawa M."/>
            <person name="Ueno Y."/>
            <person name="Fischer W."/>
            <person name="Mcglynn S.E."/>
        </authorList>
    </citation>
    <scope>NUCLEOTIDE SEQUENCE [LARGE SCALE GENOMIC DNA]</scope>
    <source>
        <strain evidence="7">J137</strain>
    </source>
</reference>
<dbReference type="AlphaFoldDB" id="A0A3M0YY08"/>
<keyword evidence="1" id="KW-0540">Nuclease</keyword>
<evidence type="ECO:0000256" key="4">
    <source>
        <dbReference type="SAM" id="Coils"/>
    </source>
</evidence>
<feature type="coiled-coil region" evidence="4">
    <location>
        <begin position="63"/>
        <end position="90"/>
    </location>
</feature>